<dbReference type="Proteomes" id="UP000256345">
    <property type="component" value="Unassembled WGS sequence"/>
</dbReference>
<dbReference type="PROSITE" id="PS50850">
    <property type="entry name" value="MFS"/>
    <property type="match status" value="1"/>
</dbReference>
<evidence type="ECO:0000256" key="8">
    <source>
        <dbReference type="SAM" id="Phobius"/>
    </source>
</evidence>
<sequence length="392" mass="40333">MDSEAPGASGRQDGTLALYFGTVAAYADMYLTQPILPLLSREFGVGPARAGFTVSAVVLAIAAASSFYGPLSDVLGRKRVMVGATLLRSVATLACAFTPSFGMLVGLRAAQGVLVPGMTAVVVAYAGDRYRTRRLAPVVAGIIAASVVGGLVGRVVGGWIAAHAGWRAAFVAFAFSSFTAAFVLARGLAPVPPSEHRGWLAAYRGMLVHLTDPPLLGAFLVGGSLFFGWIGLFTYLPYHLSAAPYELSTELVSSIYLVYLAGVVIAPVAGRLSARVSARRLMGIGLTVEALGMLAALARPLPVVVGGLVVLVLGTFTAQAVAPAFVNTTARSAKGSASALYLTFYYLGGTFGSVLPGLAWQAWGWTGVVACCAASVAVGLLANALLCGTQRP</sequence>
<keyword evidence="7 8" id="KW-0472">Membrane</keyword>
<dbReference type="PANTHER" id="PTHR43271:SF1">
    <property type="entry name" value="INNER MEMBRANE TRANSPORT PROTEIN YNFM"/>
    <property type="match status" value="1"/>
</dbReference>
<dbReference type="Pfam" id="PF07690">
    <property type="entry name" value="MFS_1"/>
    <property type="match status" value="1"/>
</dbReference>
<evidence type="ECO:0000256" key="5">
    <source>
        <dbReference type="ARBA" id="ARBA00022692"/>
    </source>
</evidence>
<dbReference type="EMBL" id="QUMU01000002">
    <property type="protein sequence ID" value="REG36056.1"/>
    <property type="molecule type" value="Genomic_DNA"/>
</dbReference>
<gene>
    <name evidence="10" type="ORF">AA314_06995</name>
    <name evidence="11" type="ORF">ATI61_102430</name>
</gene>
<comment type="similarity">
    <text evidence="2">Belongs to the major facilitator superfamily.</text>
</comment>
<dbReference type="InterPro" id="IPR036259">
    <property type="entry name" value="MFS_trans_sf"/>
</dbReference>
<feature type="transmembrane region" description="Helical" evidence="8">
    <location>
        <begin position="16"/>
        <end position="36"/>
    </location>
</feature>
<feature type="transmembrane region" description="Helical" evidence="8">
    <location>
        <begin position="215"/>
        <end position="236"/>
    </location>
</feature>
<evidence type="ECO:0000256" key="3">
    <source>
        <dbReference type="ARBA" id="ARBA00022448"/>
    </source>
</evidence>
<feature type="transmembrane region" description="Helical" evidence="8">
    <location>
        <begin position="105"/>
        <end position="126"/>
    </location>
</feature>
<dbReference type="InterPro" id="IPR011701">
    <property type="entry name" value="MFS"/>
</dbReference>
<feature type="transmembrane region" description="Helical" evidence="8">
    <location>
        <begin position="338"/>
        <end position="359"/>
    </location>
</feature>
<organism evidence="10 12">
    <name type="scientific">Archangium gephyra</name>
    <dbReference type="NCBI Taxonomy" id="48"/>
    <lineage>
        <taxon>Bacteria</taxon>
        <taxon>Pseudomonadati</taxon>
        <taxon>Myxococcota</taxon>
        <taxon>Myxococcia</taxon>
        <taxon>Myxococcales</taxon>
        <taxon>Cystobacterineae</taxon>
        <taxon>Archangiaceae</taxon>
        <taxon>Archangium</taxon>
    </lineage>
</organism>
<accession>A0AAC8QD94</accession>
<dbReference type="GO" id="GO:0022857">
    <property type="term" value="F:transmembrane transporter activity"/>
    <property type="evidence" value="ECO:0007669"/>
    <property type="project" value="InterPro"/>
</dbReference>
<proteinExistence type="inferred from homology"/>
<evidence type="ECO:0000256" key="4">
    <source>
        <dbReference type="ARBA" id="ARBA00022475"/>
    </source>
</evidence>
<dbReference type="GO" id="GO:0005886">
    <property type="term" value="C:plasma membrane"/>
    <property type="evidence" value="ECO:0007669"/>
    <property type="project" value="UniProtKB-SubCell"/>
</dbReference>
<dbReference type="CDD" id="cd17324">
    <property type="entry name" value="MFS_NepI_like"/>
    <property type="match status" value="1"/>
</dbReference>
<keyword evidence="4" id="KW-1003">Cell membrane</keyword>
<keyword evidence="5 8" id="KW-0812">Transmembrane</keyword>
<feature type="transmembrane region" description="Helical" evidence="8">
    <location>
        <begin position="304"/>
        <end position="326"/>
    </location>
</feature>
<reference evidence="11 13" key="2">
    <citation type="submission" date="2018-08" db="EMBL/GenBank/DDBJ databases">
        <title>Genomic Encyclopedia of Archaeal and Bacterial Type Strains, Phase II (KMG-II): from individual species to whole genera.</title>
        <authorList>
            <person name="Goeker M."/>
        </authorList>
    </citation>
    <scope>NUCLEOTIDE SEQUENCE [LARGE SCALE GENOMIC DNA]</scope>
    <source>
        <strain evidence="11 13">DSM 2261</strain>
    </source>
</reference>
<dbReference type="KEGG" id="age:AA314_06995"/>
<keyword evidence="13" id="KW-1185">Reference proteome</keyword>
<evidence type="ECO:0000259" key="9">
    <source>
        <dbReference type="PROSITE" id="PS50850"/>
    </source>
</evidence>
<dbReference type="Gene3D" id="1.20.1250.20">
    <property type="entry name" value="MFS general substrate transporter like domains"/>
    <property type="match status" value="1"/>
</dbReference>
<feature type="transmembrane region" description="Helical" evidence="8">
    <location>
        <begin position="256"/>
        <end position="274"/>
    </location>
</feature>
<evidence type="ECO:0000256" key="7">
    <source>
        <dbReference type="ARBA" id="ARBA00023136"/>
    </source>
</evidence>
<name>A0AAC8QD94_9BACT</name>
<evidence type="ECO:0000313" key="11">
    <source>
        <dbReference type="EMBL" id="REG36056.1"/>
    </source>
</evidence>
<evidence type="ECO:0000313" key="10">
    <source>
        <dbReference type="EMBL" id="AKJ05369.1"/>
    </source>
</evidence>
<protein>
    <submittedName>
        <fullName evidence="10">Major facilitator superfamily MFS_1</fullName>
    </submittedName>
    <submittedName>
        <fullName evidence="11">YNFM family putative membrane transporter</fullName>
    </submittedName>
</protein>
<feature type="transmembrane region" description="Helical" evidence="8">
    <location>
        <begin position="365"/>
        <end position="386"/>
    </location>
</feature>
<evidence type="ECO:0000256" key="2">
    <source>
        <dbReference type="ARBA" id="ARBA00008335"/>
    </source>
</evidence>
<dbReference type="InterPro" id="IPR020846">
    <property type="entry name" value="MFS_dom"/>
</dbReference>
<feature type="transmembrane region" description="Helical" evidence="8">
    <location>
        <begin position="48"/>
        <end position="68"/>
    </location>
</feature>
<dbReference type="PANTHER" id="PTHR43271">
    <property type="entry name" value="BLL2771 PROTEIN"/>
    <property type="match status" value="1"/>
</dbReference>
<comment type="subcellular location">
    <subcellularLocation>
        <location evidence="1">Cell membrane</location>
        <topology evidence="1">Multi-pass membrane protein</topology>
    </subcellularLocation>
</comment>
<feature type="domain" description="Major facilitator superfamily (MFS) profile" evidence="9">
    <location>
        <begin position="14"/>
        <end position="391"/>
    </location>
</feature>
<keyword evidence="6 8" id="KW-1133">Transmembrane helix</keyword>
<keyword evidence="3" id="KW-0813">Transport</keyword>
<dbReference type="EMBL" id="CP011509">
    <property type="protein sequence ID" value="AKJ05369.1"/>
    <property type="molecule type" value="Genomic_DNA"/>
</dbReference>
<evidence type="ECO:0000313" key="12">
    <source>
        <dbReference type="Proteomes" id="UP000035579"/>
    </source>
</evidence>
<dbReference type="AlphaFoldDB" id="A0AAC8QD94"/>
<dbReference type="SUPFAM" id="SSF103473">
    <property type="entry name" value="MFS general substrate transporter"/>
    <property type="match status" value="1"/>
</dbReference>
<reference evidence="10 12" key="1">
    <citation type="submission" date="2015-05" db="EMBL/GenBank/DDBJ databases">
        <title>Genome assembly of Archangium gephyra DSM 2261.</title>
        <authorList>
            <person name="Sharma G."/>
            <person name="Subramanian S."/>
        </authorList>
    </citation>
    <scope>NUCLEOTIDE SEQUENCE [LARGE SCALE GENOMIC DNA]</scope>
    <source>
        <strain evidence="10 12">DSM 2261</strain>
    </source>
</reference>
<evidence type="ECO:0000256" key="6">
    <source>
        <dbReference type="ARBA" id="ARBA00022989"/>
    </source>
</evidence>
<feature type="transmembrane region" description="Helical" evidence="8">
    <location>
        <begin position="281"/>
        <end position="298"/>
    </location>
</feature>
<feature type="transmembrane region" description="Helical" evidence="8">
    <location>
        <begin position="138"/>
        <end position="162"/>
    </location>
</feature>
<feature type="transmembrane region" description="Helical" evidence="8">
    <location>
        <begin position="168"/>
        <end position="189"/>
    </location>
</feature>
<evidence type="ECO:0000256" key="1">
    <source>
        <dbReference type="ARBA" id="ARBA00004651"/>
    </source>
</evidence>
<evidence type="ECO:0000313" key="13">
    <source>
        <dbReference type="Proteomes" id="UP000256345"/>
    </source>
</evidence>
<dbReference type="RefSeq" id="WP_047858924.1">
    <property type="nucleotide sequence ID" value="NZ_CP011509.1"/>
</dbReference>
<dbReference type="Proteomes" id="UP000035579">
    <property type="component" value="Chromosome"/>
</dbReference>